<dbReference type="HOGENOM" id="CLU_001771_10_7_11"/>
<dbReference type="SUPFAM" id="SSF56784">
    <property type="entry name" value="HAD-like"/>
    <property type="match status" value="1"/>
</dbReference>
<organism evidence="3 4">
    <name type="scientific">Phycicoccus elongatus Lp2</name>
    <dbReference type="NCBI Taxonomy" id="1193181"/>
    <lineage>
        <taxon>Bacteria</taxon>
        <taxon>Bacillati</taxon>
        <taxon>Actinomycetota</taxon>
        <taxon>Actinomycetes</taxon>
        <taxon>Micrococcales</taxon>
        <taxon>Intrasporangiaceae</taxon>
        <taxon>Phycicoccus</taxon>
    </lineage>
</organism>
<feature type="transmembrane region" description="Helical" evidence="2">
    <location>
        <begin position="60"/>
        <end position="78"/>
    </location>
</feature>
<gene>
    <name evidence="3" type="ORF">BN10_1240015</name>
</gene>
<dbReference type="Gene3D" id="3.40.50.1000">
    <property type="entry name" value="HAD superfamily/HAD-like"/>
    <property type="match status" value="1"/>
</dbReference>
<dbReference type="GO" id="GO:0016020">
    <property type="term" value="C:membrane"/>
    <property type="evidence" value="ECO:0007669"/>
    <property type="project" value="TreeGrafter"/>
</dbReference>
<keyword evidence="4" id="KW-1185">Reference proteome</keyword>
<evidence type="ECO:0000256" key="1">
    <source>
        <dbReference type="ARBA" id="ARBA00022967"/>
    </source>
</evidence>
<dbReference type="GO" id="GO:0043682">
    <property type="term" value="F:P-type divalent copper transporter activity"/>
    <property type="evidence" value="ECO:0007669"/>
    <property type="project" value="TreeGrafter"/>
</dbReference>
<dbReference type="PANTHER" id="PTHR43520:SF8">
    <property type="entry name" value="P-TYPE CU(+) TRANSPORTER"/>
    <property type="match status" value="1"/>
</dbReference>
<keyword evidence="1" id="KW-1278">Translocase</keyword>
<dbReference type="InterPro" id="IPR023214">
    <property type="entry name" value="HAD_sf"/>
</dbReference>
<evidence type="ECO:0000313" key="4">
    <source>
        <dbReference type="Proteomes" id="UP000013167"/>
    </source>
</evidence>
<keyword evidence="2" id="KW-0472">Membrane</keyword>
<evidence type="ECO:0000313" key="3">
    <source>
        <dbReference type="EMBL" id="CCH68921.1"/>
    </source>
</evidence>
<dbReference type="InterPro" id="IPR036412">
    <property type="entry name" value="HAD-like_sf"/>
</dbReference>
<dbReference type="GO" id="GO:0005507">
    <property type="term" value="F:copper ion binding"/>
    <property type="evidence" value="ECO:0007669"/>
    <property type="project" value="TreeGrafter"/>
</dbReference>
<evidence type="ECO:0000256" key="2">
    <source>
        <dbReference type="SAM" id="Phobius"/>
    </source>
</evidence>
<comment type="caution">
    <text evidence="3">The sequence shown here is derived from an EMBL/GenBank/DDBJ whole genome shotgun (WGS) entry which is preliminary data.</text>
</comment>
<accession>N0DZQ6</accession>
<feature type="transmembrane region" description="Helical" evidence="2">
    <location>
        <begin position="37"/>
        <end position="54"/>
    </location>
</feature>
<dbReference type="eggNOG" id="COG2217">
    <property type="taxonomic scope" value="Bacteria"/>
</dbReference>
<dbReference type="Proteomes" id="UP000013167">
    <property type="component" value="Unassembled WGS sequence"/>
</dbReference>
<dbReference type="STRING" id="1193181.BN10_1240015"/>
<keyword evidence="2" id="KW-0812">Transmembrane</keyword>
<dbReference type="AlphaFoldDB" id="N0DZQ6"/>
<protein>
    <submittedName>
        <fullName evidence="3">Uncharacterized protein</fullName>
    </submittedName>
</protein>
<reference evidence="3 4" key="1">
    <citation type="journal article" date="2013" name="ISME J.">
        <title>A metabolic model for members of the genus Tetrasphaera involved in enhanced biological phosphorus removal.</title>
        <authorList>
            <person name="Kristiansen R."/>
            <person name="Nguyen H.T.T."/>
            <person name="Saunders A.M."/>
            <person name="Nielsen J.L."/>
            <person name="Wimmer R."/>
            <person name="Le V.Q."/>
            <person name="McIlroy S.J."/>
            <person name="Petrovski S."/>
            <person name="Seviour R.J."/>
            <person name="Calteau A."/>
            <person name="Nielsen K.L."/>
            <person name="Nielsen P.H."/>
        </authorList>
    </citation>
    <scope>NUCLEOTIDE SEQUENCE [LARGE SCALE GENOMIC DNA]</scope>
    <source>
        <strain evidence="3 4">Lp2</strain>
    </source>
</reference>
<name>N0DZQ6_9MICO</name>
<dbReference type="GO" id="GO:0055070">
    <property type="term" value="P:copper ion homeostasis"/>
    <property type="evidence" value="ECO:0007669"/>
    <property type="project" value="TreeGrafter"/>
</dbReference>
<proteinExistence type="predicted"/>
<dbReference type="PANTHER" id="PTHR43520">
    <property type="entry name" value="ATP7, ISOFORM B"/>
    <property type="match status" value="1"/>
</dbReference>
<sequence length="85" mass="9072">MNVIAEVAIIVPMRSELPAVVDAIGLSRQTLRIIKQNLAWAFGYNVAAIPLAVAGLLNPLIAGAAMAMSSVLVVTNSLRLRRYGR</sequence>
<keyword evidence="2" id="KW-1133">Transmembrane helix</keyword>
<dbReference type="EMBL" id="CAIZ01000029">
    <property type="protein sequence ID" value="CCH68921.1"/>
    <property type="molecule type" value="Genomic_DNA"/>
</dbReference>